<comment type="caution">
    <text evidence="2">The sequence shown here is derived from an EMBL/GenBank/DDBJ whole genome shotgun (WGS) entry which is preliminary data.</text>
</comment>
<dbReference type="AlphaFoldDB" id="A0A9P7E6Q4"/>
<accession>A0A9P7E6Q4</accession>
<dbReference type="GeneID" id="64632505"/>
<sequence>MAVTFSSHHEGGITTSCQHILCTSQSGSHPESDGQVSEGISYDDTNFGYMDGHEDTIDDLDALVTSKQKCTVADNPLLVWLSNHNEYLAEMLRMDGRGDFTSDTCCKCTSAPTLFHCNDCRNMQLYCRDCTVCNHLQSPTHCIKKWTGSFFMATSLKKLSLRIQLGHMIGKTCILPCKSFNDNFLLINTNGIHKIAIDFCACETSQTHTKQLLHLGWFPSTTVDPRTASKASAYEFYHSLVCIMDNVGLIKKDRYESFMCMVHDMLYSLFVAINTNFQLKRQDVSSDEADPSLSKGWSYFVEEKFKSHLKEHLSETQEKSSCSNHNAMNMAETKLLQGLAATGVGTVDCMQHNFKRPNGVGDPQKREKYINMDYLFFSTLCNNCHNVLNMLYDSSRMESLPESHHLSYLHIFIWFFIPKFHLPAHIKKCQTMFSFNFMCFMGHMDGEAPKHGWSNINLVASSTKAMGPGCHRDTLDNHFGDWNWKKVIGLGAHLIHKMQEAVIEKDDHEAAFQEFNTVISSNHRSAWTAKMEKWKENPNDASVTNPLESNIYYLEIMQAAVHLKLAEMEAEELACRIDLSLHPNISQSVLITSGLDLEEEQCCVRAVSEAMGLHVSDIQKGTLTQMRNVLHCKIETWRTYEWDLWYAQAHNALEELQQCLCVHCSMLTFKQEWVHGQGSNTCAQNALAHVHAQQVACMKRYRVAWGVLKTLAPLLKKDEDVKPLVDPFSTKTEGHCCLTWIWMMMGIHVEWCKSRARALYWAEEVELLQEEMRRVLQFFDWQANWWDKQQDQIICETVAQCKGLVAYTHKQGHIQWQLASHFRAL</sequence>
<gene>
    <name evidence="2" type="ORF">BJ212DRAFT_1448064</name>
</gene>
<dbReference type="Pfam" id="PF18803">
    <property type="entry name" value="CxC2"/>
    <property type="match status" value="1"/>
</dbReference>
<dbReference type="RefSeq" id="XP_041190909.1">
    <property type="nucleotide sequence ID" value="XM_041338489.1"/>
</dbReference>
<dbReference type="Proteomes" id="UP000807769">
    <property type="component" value="Unassembled WGS sequence"/>
</dbReference>
<dbReference type="Pfam" id="PF18758">
    <property type="entry name" value="KDZ"/>
    <property type="match status" value="1"/>
</dbReference>
<protein>
    <recommendedName>
        <fullName evidence="1">CxC2-like cysteine cluster KDZ transposase-associated domain-containing protein</fullName>
    </recommendedName>
</protein>
<evidence type="ECO:0000313" key="2">
    <source>
        <dbReference type="EMBL" id="KAG1812886.1"/>
    </source>
</evidence>
<keyword evidence="3" id="KW-1185">Reference proteome</keyword>
<evidence type="ECO:0000313" key="3">
    <source>
        <dbReference type="Proteomes" id="UP000807769"/>
    </source>
</evidence>
<dbReference type="InterPro" id="IPR040521">
    <property type="entry name" value="KDZ"/>
</dbReference>
<proteinExistence type="predicted"/>
<reference evidence="2" key="1">
    <citation type="journal article" date="2020" name="New Phytol.">
        <title>Comparative genomics reveals dynamic genome evolution in host specialist ectomycorrhizal fungi.</title>
        <authorList>
            <person name="Lofgren L.A."/>
            <person name="Nguyen N.H."/>
            <person name="Vilgalys R."/>
            <person name="Ruytinx J."/>
            <person name="Liao H.L."/>
            <person name="Branco S."/>
            <person name="Kuo A."/>
            <person name="LaButti K."/>
            <person name="Lipzen A."/>
            <person name="Andreopoulos W."/>
            <person name="Pangilinan J."/>
            <person name="Riley R."/>
            <person name="Hundley H."/>
            <person name="Na H."/>
            <person name="Barry K."/>
            <person name="Grigoriev I.V."/>
            <person name="Stajich J.E."/>
            <person name="Kennedy P.G."/>
        </authorList>
    </citation>
    <scope>NUCLEOTIDE SEQUENCE</scope>
    <source>
        <strain evidence="2">MN1</strain>
    </source>
</reference>
<organism evidence="2 3">
    <name type="scientific">Suillus subaureus</name>
    <dbReference type="NCBI Taxonomy" id="48587"/>
    <lineage>
        <taxon>Eukaryota</taxon>
        <taxon>Fungi</taxon>
        <taxon>Dikarya</taxon>
        <taxon>Basidiomycota</taxon>
        <taxon>Agaricomycotina</taxon>
        <taxon>Agaricomycetes</taxon>
        <taxon>Agaricomycetidae</taxon>
        <taxon>Boletales</taxon>
        <taxon>Suillineae</taxon>
        <taxon>Suillaceae</taxon>
        <taxon>Suillus</taxon>
    </lineage>
</organism>
<dbReference type="OrthoDB" id="3261436at2759"/>
<evidence type="ECO:0000259" key="1">
    <source>
        <dbReference type="Pfam" id="PF18803"/>
    </source>
</evidence>
<dbReference type="EMBL" id="JABBWG010000025">
    <property type="protein sequence ID" value="KAG1812886.1"/>
    <property type="molecule type" value="Genomic_DNA"/>
</dbReference>
<feature type="domain" description="CxC2-like cysteine cluster KDZ transposase-associated" evidence="1">
    <location>
        <begin position="156"/>
        <end position="240"/>
    </location>
</feature>
<name>A0A9P7E6Q4_9AGAM</name>
<dbReference type="InterPro" id="IPR041457">
    <property type="entry name" value="CxC2_KDZ-assoc"/>
</dbReference>